<evidence type="ECO:0008006" key="3">
    <source>
        <dbReference type="Google" id="ProtNLM"/>
    </source>
</evidence>
<gene>
    <name evidence="1" type="ORF">Taro_017117</name>
</gene>
<dbReference type="Proteomes" id="UP000652761">
    <property type="component" value="Unassembled WGS sequence"/>
</dbReference>
<organism evidence="1 2">
    <name type="scientific">Colocasia esculenta</name>
    <name type="common">Wild taro</name>
    <name type="synonym">Arum esculentum</name>
    <dbReference type="NCBI Taxonomy" id="4460"/>
    <lineage>
        <taxon>Eukaryota</taxon>
        <taxon>Viridiplantae</taxon>
        <taxon>Streptophyta</taxon>
        <taxon>Embryophyta</taxon>
        <taxon>Tracheophyta</taxon>
        <taxon>Spermatophyta</taxon>
        <taxon>Magnoliopsida</taxon>
        <taxon>Liliopsida</taxon>
        <taxon>Araceae</taxon>
        <taxon>Aroideae</taxon>
        <taxon>Colocasieae</taxon>
        <taxon>Colocasia</taxon>
    </lineage>
</organism>
<dbReference type="PANTHER" id="PTHR34676">
    <property type="entry name" value="DUF4219 DOMAIN-CONTAINING PROTEIN-RELATED"/>
    <property type="match status" value="1"/>
</dbReference>
<protein>
    <recommendedName>
        <fullName evidence="3">UBN2 domain-containing protein</fullName>
    </recommendedName>
</protein>
<reference evidence="1" key="1">
    <citation type="submission" date="2017-07" db="EMBL/GenBank/DDBJ databases">
        <title>Taro Niue Genome Assembly and Annotation.</title>
        <authorList>
            <person name="Atibalentja N."/>
            <person name="Keating K."/>
            <person name="Fields C.J."/>
        </authorList>
    </citation>
    <scope>NUCLEOTIDE SEQUENCE</scope>
    <source>
        <strain evidence="1">Niue_2</strain>
        <tissue evidence="1">Leaf</tissue>
    </source>
</reference>
<dbReference type="PANTHER" id="PTHR34676:SF8">
    <property type="entry name" value="TRANSMEMBRANE PROTEIN"/>
    <property type="match status" value="1"/>
</dbReference>
<name>A0A843UMB4_COLES</name>
<keyword evidence="2" id="KW-1185">Reference proteome</keyword>
<sequence length="143" mass="16555">MNIMQCAIHSNEYSHITICSLAKEMWDKLKLIYEGTSKVKETQANLLVHEYETFKMNPIETISEMFARFTKITNSLKALEKNYTDLELVRKILRSLPPAWHTKGTVIEDSKNLSSLTMEELIGSLMMYEINLKRGEAEQPIIK</sequence>
<dbReference type="OrthoDB" id="784276at2759"/>
<accession>A0A843UMB4</accession>
<comment type="caution">
    <text evidence="1">The sequence shown here is derived from an EMBL/GenBank/DDBJ whole genome shotgun (WGS) entry which is preliminary data.</text>
</comment>
<evidence type="ECO:0000313" key="1">
    <source>
        <dbReference type="EMBL" id="MQL84615.1"/>
    </source>
</evidence>
<dbReference type="EMBL" id="NMUH01000774">
    <property type="protein sequence ID" value="MQL84615.1"/>
    <property type="molecule type" value="Genomic_DNA"/>
</dbReference>
<dbReference type="AlphaFoldDB" id="A0A843UMB4"/>
<evidence type="ECO:0000313" key="2">
    <source>
        <dbReference type="Proteomes" id="UP000652761"/>
    </source>
</evidence>
<dbReference type="Pfam" id="PF14223">
    <property type="entry name" value="Retrotran_gag_2"/>
    <property type="match status" value="1"/>
</dbReference>
<proteinExistence type="predicted"/>